<dbReference type="Pfam" id="PF00096">
    <property type="entry name" value="zf-C2H2"/>
    <property type="match status" value="1"/>
</dbReference>
<keyword evidence="10" id="KW-0539">Nucleus</keyword>
<dbReference type="GO" id="GO:0008270">
    <property type="term" value="F:zinc ion binding"/>
    <property type="evidence" value="ECO:0007669"/>
    <property type="project" value="UniProtKB-KW"/>
</dbReference>
<keyword evidence="8" id="KW-0238">DNA-binding</keyword>
<evidence type="ECO:0000256" key="9">
    <source>
        <dbReference type="ARBA" id="ARBA00023163"/>
    </source>
</evidence>
<keyword evidence="9" id="KW-0804">Transcription</keyword>
<dbReference type="FunFam" id="3.30.160.60:FF:000075">
    <property type="entry name" value="Putative zinc finger protein 536"/>
    <property type="match status" value="1"/>
</dbReference>
<keyword evidence="6" id="KW-0862">Zinc</keyword>
<dbReference type="SUPFAM" id="SSF57667">
    <property type="entry name" value="beta-beta-alpha zinc fingers"/>
    <property type="match status" value="3"/>
</dbReference>
<reference evidence="14" key="1">
    <citation type="submission" date="2025-08" db="UniProtKB">
        <authorList>
            <consortium name="RefSeq"/>
        </authorList>
    </citation>
    <scope>IDENTIFICATION</scope>
    <source>
        <strain evidence="14">S238N-H82</strain>
        <tissue evidence="14">Testes</tissue>
    </source>
</reference>
<keyword evidence="4" id="KW-0677">Repeat</keyword>
<sequence>MSPKYGQSEGVIWRASDAILDSTTGEGNDLCCPQFSIFVDSQENFEVKLLQKSGLESPYVCEYCGYTTGSKPALIGHIRIHTGEKPYICDVCGYRTRTSSRMNGHVRIHTNKRSYRCGQCTYRANRRDSLVRHYLTHTGDKPYHCTQCDYKSTQNSTLKRHVFLVHEKPKRVQEKGNGEP</sequence>
<dbReference type="RefSeq" id="XP_035665188.1">
    <property type="nucleotide sequence ID" value="XM_035809295.1"/>
</dbReference>
<evidence type="ECO:0000256" key="5">
    <source>
        <dbReference type="ARBA" id="ARBA00022771"/>
    </source>
</evidence>
<evidence type="ECO:0000256" key="2">
    <source>
        <dbReference type="ARBA" id="ARBA00006991"/>
    </source>
</evidence>
<evidence type="ECO:0000313" key="13">
    <source>
        <dbReference type="Proteomes" id="UP000001554"/>
    </source>
</evidence>
<evidence type="ECO:0000256" key="4">
    <source>
        <dbReference type="ARBA" id="ARBA00022737"/>
    </source>
</evidence>
<dbReference type="PROSITE" id="PS50157">
    <property type="entry name" value="ZINC_FINGER_C2H2_2"/>
    <property type="match status" value="4"/>
</dbReference>
<dbReference type="Gene3D" id="3.30.160.60">
    <property type="entry name" value="Classic Zinc Finger"/>
    <property type="match status" value="4"/>
</dbReference>
<keyword evidence="3" id="KW-0479">Metal-binding</keyword>
<keyword evidence="5 11" id="KW-0863">Zinc-finger</keyword>
<evidence type="ECO:0000259" key="12">
    <source>
        <dbReference type="PROSITE" id="PS50157"/>
    </source>
</evidence>
<dbReference type="GO" id="GO:0003677">
    <property type="term" value="F:DNA binding"/>
    <property type="evidence" value="ECO:0007669"/>
    <property type="project" value="UniProtKB-KW"/>
</dbReference>
<evidence type="ECO:0000256" key="1">
    <source>
        <dbReference type="ARBA" id="ARBA00004123"/>
    </source>
</evidence>
<gene>
    <name evidence="14" type="primary">LOC118408479</name>
</gene>
<protein>
    <submittedName>
        <fullName evidence="14">Zinc finger protein 879-like</fullName>
    </submittedName>
</protein>
<keyword evidence="13" id="KW-1185">Reference proteome</keyword>
<dbReference type="GeneID" id="118408479"/>
<dbReference type="PANTHER" id="PTHR23235">
    <property type="entry name" value="KRUEPPEL-LIKE TRANSCRIPTION FACTOR"/>
    <property type="match status" value="1"/>
</dbReference>
<dbReference type="OrthoDB" id="9411774at2759"/>
<dbReference type="FunFam" id="3.30.160.60:FF:000702">
    <property type="entry name" value="Transcription factor E4F1 isoform 1"/>
    <property type="match status" value="1"/>
</dbReference>
<dbReference type="Proteomes" id="UP000001554">
    <property type="component" value="Unplaced"/>
</dbReference>
<keyword evidence="7" id="KW-0805">Transcription regulation</keyword>
<name>A0A9J7KLJ5_BRAFL</name>
<evidence type="ECO:0000256" key="10">
    <source>
        <dbReference type="ARBA" id="ARBA00023242"/>
    </source>
</evidence>
<evidence type="ECO:0000313" key="14">
    <source>
        <dbReference type="RefSeq" id="XP_035665188.1"/>
    </source>
</evidence>
<feature type="domain" description="C2H2-type" evidence="12">
    <location>
        <begin position="115"/>
        <end position="142"/>
    </location>
</feature>
<comment type="subcellular location">
    <subcellularLocation>
        <location evidence="1">Nucleus</location>
    </subcellularLocation>
</comment>
<organism evidence="13 14">
    <name type="scientific">Branchiostoma floridae</name>
    <name type="common">Florida lancelet</name>
    <name type="synonym">Amphioxus</name>
    <dbReference type="NCBI Taxonomy" id="7739"/>
    <lineage>
        <taxon>Eukaryota</taxon>
        <taxon>Metazoa</taxon>
        <taxon>Chordata</taxon>
        <taxon>Cephalochordata</taxon>
        <taxon>Leptocardii</taxon>
        <taxon>Amphioxiformes</taxon>
        <taxon>Branchiostomatidae</taxon>
        <taxon>Branchiostoma</taxon>
    </lineage>
</organism>
<dbReference type="OMA" id="RHINRVH"/>
<proteinExistence type="inferred from homology"/>
<dbReference type="InterPro" id="IPR013087">
    <property type="entry name" value="Znf_C2H2_type"/>
</dbReference>
<comment type="similarity">
    <text evidence="2">Belongs to the krueppel C2H2-type zinc-finger protein family.</text>
</comment>
<evidence type="ECO:0000256" key="6">
    <source>
        <dbReference type="ARBA" id="ARBA00022833"/>
    </source>
</evidence>
<evidence type="ECO:0000256" key="8">
    <source>
        <dbReference type="ARBA" id="ARBA00023125"/>
    </source>
</evidence>
<dbReference type="InterPro" id="IPR036236">
    <property type="entry name" value="Znf_C2H2_sf"/>
</dbReference>
<feature type="domain" description="C2H2-type" evidence="12">
    <location>
        <begin position="87"/>
        <end position="114"/>
    </location>
</feature>
<evidence type="ECO:0000256" key="11">
    <source>
        <dbReference type="PROSITE-ProRule" id="PRU00042"/>
    </source>
</evidence>
<dbReference type="SMART" id="SM00355">
    <property type="entry name" value="ZnF_C2H2"/>
    <property type="match status" value="4"/>
</dbReference>
<dbReference type="GO" id="GO:0005634">
    <property type="term" value="C:nucleus"/>
    <property type="evidence" value="ECO:0007669"/>
    <property type="project" value="UniProtKB-SubCell"/>
</dbReference>
<dbReference type="AlphaFoldDB" id="A0A9J7KLJ5"/>
<accession>A0A9J7KLJ5</accession>
<dbReference type="FunFam" id="3.30.160.60:FF:001573">
    <property type="entry name" value="Zinc finger protein 407"/>
    <property type="match status" value="1"/>
</dbReference>
<evidence type="ECO:0000256" key="7">
    <source>
        <dbReference type="ARBA" id="ARBA00023015"/>
    </source>
</evidence>
<feature type="domain" description="C2H2-type" evidence="12">
    <location>
        <begin position="143"/>
        <end position="171"/>
    </location>
</feature>
<feature type="domain" description="C2H2-type" evidence="12">
    <location>
        <begin position="59"/>
        <end position="86"/>
    </location>
</feature>
<dbReference type="KEGG" id="bfo:118408479"/>
<evidence type="ECO:0000256" key="3">
    <source>
        <dbReference type="ARBA" id="ARBA00022723"/>
    </source>
</evidence>
<dbReference type="PANTHER" id="PTHR23235:SF142">
    <property type="entry name" value="ZINC FINGER PROTEIN 384"/>
    <property type="match status" value="1"/>
</dbReference>